<organism evidence="2 3">
    <name type="scientific">Paramecium primaurelia</name>
    <dbReference type="NCBI Taxonomy" id="5886"/>
    <lineage>
        <taxon>Eukaryota</taxon>
        <taxon>Sar</taxon>
        <taxon>Alveolata</taxon>
        <taxon>Ciliophora</taxon>
        <taxon>Intramacronucleata</taxon>
        <taxon>Oligohymenophorea</taxon>
        <taxon>Peniculida</taxon>
        <taxon>Parameciidae</taxon>
        <taxon>Paramecium</taxon>
    </lineage>
</organism>
<dbReference type="Proteomes" id="UP000688137">
    <property type="component" value="Unassembled WGS sequence"/>
</dbReference>
<name>A0A8S1MR81_PARPR</name>
<keyword evidence="1" id="KW-0812">Transmembrane</keyword>
<feature type="transmembrane region" description="Helical" evidence="1">
    <location>
        <begin position="25"/>
        <end position="50"/>
    </location>
</feature>
<accession>A0A8S1MR81</accession>
<dbReference type="AlphaFoldDB" id="A0A8S1MR81"/>
<evidence type="ECO:0000313" key="3">
    <source>
        <dbReference type="Proteomes" id="UP000688137"/>
    </source>
</evidence>
<keyword evidence="1" id="KW-1133">Transmembrane helix</keyword>
<evidence type="ECO:0000256" key="1">
    <source>
        <dbReference type="SAM" id="Phobius"/>
    </source>
</evidence>
<comment type="caution">
    <text evidence="2">The sequence shown here is derived from an EMBL/GenBank/DDBJ whole genome shotgun (WGS) entry which is preliminary data.</text>
</comment>
<keyword evidence="3" id="KW-1185">Reference proteome</keyword>
<evidence type="ECO:0000313" key="2">
    <source>
        <dbReference type="EMBL" id="CAD8079255.1"/>
    </source>
</evidence>
<protein>
    <submittedName>
        <fullName evidence="2">Uncharacterized protein</fullName>
    </submittedName>
</protein>
<dbReference type="EMBL" id="CAJJDM010000062">
    <property type="protein sequence ID" value="CAD8079255.1"/>
    <property type="molecule type" value="Genomic_DNA"/>
</dbReference>
<sequence length="60" mass="6497">MSSSQNSYESASTALSNPGDLAGKFSWGIAEVLVKGTICGMVHLFVFTVLKQKFITDKVR</sequence>
<reference evidence="2" key="1">
    <citation type="submission" date="2021-01" db="EMBL/GenBank/DDBJ databases">
        <authorList>
            <consortium name="Genoscope - CEA"/>
            <person name="William W."/>
        </authorList>
    </citation>
    <scope>NUCLEOTIDE SEQUENCE</scope>
</reference>
<gene>
    <name evidence="2" type="ORF">PPRIM_AZ9-3.1.T0610219</name>
</gene>
<keyword evidence="1" id="KW-0472">Membrane</keyword>
<proteinExistence type="predicted"/>